<dbReference type="EMBL" id="LVJH01000018">
    <property type="protein sequence ID" value="OAB42705.1"/>
    <property type="molecule type" value="Genomic_DNA"/>
</dbReference>
<keyword evidence="8" id="KW-0289">Folate biosynthesis</keyword>
<dbReference type="PANTHER" id="PTHR43071">
    <property type="entry name" value="2-AMINO-4-HYDROXY-6-HYDROXYMETHYLDIHYDROPTERIDINE PYROPHOSPHOKINASE"/>
    <property type="match status" value="1"/>
</dbReference>
<dbReference type="GO" id="GO:0016301">
    <property type="term" value="F:kinase activity"/>
    <property type="evidence" value="ECO:0007669"/>
    <property type="project" value="UniProtKB-KW"/>
</dbReference>
<dbReference type="CDD" id="cd00483">
    <property type="entry name" value="HPPK"/>
    <property type="match status" value="1"/>
</dbReference>
<dbReference type="Pfam" id="PF01288">
    <property type="entry name" value="HPPK"/>
    <property type="match status" value="1"/>
</dbReference>
<evidence type="ECO:0000256" key="2">
    <source>
        <dbReference type="ARBA" id="ARBA00005051"/>
    </source>
</evidence>
<dbReference type="InterPro" id="IPR000550">
    <property type="entry name" value="Hppk"/>
</dbReference>
<proteinExistence type="predicted"/>
<evidence type="ECO:0000256" key="4">
    <source>
        <dbReference type="ARBA" id="ARBA00022679"/>
    </source>
</evidence>
<dbReference type="PROSITE" id="PS00794">
    <property type="entry name" value="HPPK"/>
    <property type="match status" value="1"/>
</dbReference>
<keyword evidence="7" id="KW-0067">ATP-binding</keyword>
<accession>A0A168L018</accession>
<evidence type="ECO:0000259" key="9">
    <source>
        <dbReference type="PROSITE" id="PS00794"/>
    </source>
</evidence>
<evidence type="ECO:0000256" key="8">
    <source>
        <dbReference type="ARBA" id="ARBA00022909"/>
    </source>
</evidence>
<dbReference type="RefSeq" id="WP_068532613.1">
    <property type="nucleotide sequence ID" value="NZ_LVJH01000018.1"/>
</dbReference>
<keyword evidence="5" id="KW-0547">Nucleotide-binding</keyword>
<dbReference type="SUPFAM" id="SSF55083">
    <property type="entry name" value="6-hydroxymethyl-7,8-dihydropterin pyrophosphokinase, HPPK"/>
    <property type="match status" value="1"/>
</dbReference>
<evidence type="ECO:0000313" key="10">
    <source>
        <dbReference type="EMBL" id="OAB42705.1"/>
    </source>
</evidence>
<feature type="domain" description="7,8-dihydro-6-hydroxymethylpterin-pyrophosphokinase" evidence="9">
    <location>
        <begin position="96"/>
        <end position="107"/>
    </location>
</feature>
<dbReference type="AlphaFoldDB" id="A0A168L018"/>
<evidence type="ECO:0000256" key="7">
    <source>
        <dbReference type="ARBA" id="ARBA00022840"/>
    </source>
</evidence>
<dbReference type="GO" id="GO:0005524">
    <property type="term" value="F:ATP binding"/>
    <property type="evidence" value="ECO:0007669"/>
    <property type="project" value="UniProtKB-KW"/>
</dbReference>
<evidence type="ECO:0000313" key="11">
    <source>
        <dbReference type="Proteomes" id="UP000076967"/>
    </source>
</evidence>
<comment type="caution">
    <text evidence="10">The sequence shown here is derived from an EMBL/GenBank/DDBJ whole genome shotgun (WGS) entry which is preliminary data.</text>
</comment>
<dbReference type="NCBIfam" id="TIGR01498">
    <property type="entry name" value="folK"/>
    <property type="match status" value="1"/>
</dbReference>
<evidence type="ECO:0000256" key="6">
    <source>
        <dbReference type="ARBA" id="ARBA00022777"/>
    </source>
</evidence>
<dbReference type="Gene3D" id="3.30.70.560">
    <property type="entry name" value="7,8-Dihydro-6-hydroxymethylpterin-pyrophosphokinase HPPK"/>
    <property type="match status" value="1"/>
</dbReference>
<dbReference type="UniPathway" id="UPA00077">
    <property type="reaction ID" value="UER00155"/>
</dbReference>
<dbReference type="STRING" id="494026.PGLA_11270"/>
<gene>
    <name evidence="10" type="ORF">PGLA_11270</name>
</gene>
<keyword evidence="4" id="KW-0808">Transferase</keyword>
<name>A0A168L018_9BACL</name>
<dbReference type="EC" id="2.7.6.3" evidence="3"/>
<dbReference type="PANTHER" id="PTHR43071:SF1">
    <property type="entry name" value="2-AMINO-4-HYDROXY-6-HYDROXYMETHYLDIHYDROPTERIDINE PYROPHOSPHOKINASE"/>
    <property type="match status" value="1"/>
</dbReference>
<organism evidence="10 11">
    <name type="scientific">Paenibacillus glacialis</name>
    <dbReference type="NCBI Taxonomy" id="494026"/>
    <lineage>
        <taxon>Bacteria</taxon>
        <taxon>Bacillati</taxon>
        <taxon>Bacillota</taxon>
        <taxon>Bacilli</taxon>
        <taxon>Bacillales</taxon>
        <taxon>Paenibacillaceae</taxon>
        <taxon>Paenibacillus</taxon>
    </lineage>
</organism>
<evidence type="ECO:0000256" key="1">
    <source>
        <dbReference type="ARBA" id="ARBA00000198"/>
    </source>
</evidence>
<reference evidence="10 11" key="1">
    <citation type="submission" date="2016-03" db="EMBL/GenBank/DDBJ databases">
        <title>Draft genome sequence of Paenibacillus glacialis DSM 22343.</title>
        <authorList>
            <person name="Shin S.-K."/>
            <person name="Yi H."/>
        </authorList>
    </citation>
    <scope>NUCLEOTIDE SEQUENCE [LARGE SCALE GENOMIC DNA]</scope>
    <source>
        <strain evidence="10 11">DSM 22343</strain>
    </source>
</reference>
<dbReference type="OrthoDB" id="9808041at2"/>
<dbReference type="GO" id="GO:0003848">
    <property type="term" value="F:2-amino-4-hydroxy-6-hydroxymethyldihydropteridine diphosphokinase activity"/>
    <property type="evidence" value="ECO:0007669"/>
    <property type="project" value="UniProtKB-EC"/>
</dbReference>
<keyword evidence="11" id="KW-1185">Reference proteome</keyword>
<keyword evidence="6 10" id="KW-0418">Kinase</keyword>
<sequence>MKLHSTSESSEAYIALGANLGDREGTLMEAVNRLHMHQQIIVLRGSNLYETEPVGFIDQPYFLNMVVAVNTDLNPHDLLKVMQEIERELGRVRHIHWGPRTVDLDLLWMDGVVENTPDLIVPHPRMEERAFVLVPLRDIVPSEETSGLHIVVKTALERLEGKEGIQLWRTYNWQPESALSEN</sequence>
<comment type="pathway">
    <text evidence="2">Cofactor biosynthesis; tetrahydrofolate biosynthesis; 2-amino-4-hydroxy-6-hydroxymethyl-7,8-dihydropteridine diphosphate from 7,8-dihydroneopterin triphosphate: step 4/4.</text>
</comment>
<dbReference type="Proteomes" id="UP000076967">
    <property type="component" value="Unassembled WGS sequence"/>
</dbReference>
<dbReference type="GO" id="GO:0046656">
    <property type="term" value="P:folic acid biosynthetic process"/>
    <property type="evidence" value="ECO:0007669"/>
    <property type="project" value="UniProtKB-KW"/>
</dbReference>
<evidence type="ECO:0000256" key="5">
    <source>
        <dbReference type="ARBA" id="ARBA00022741"/>
    </source>
</evidence>
<comment type="catalytic activity">
    <reaction evidence="1">
        <text>6-hydroxymethyl-7,8-dihydropterin + ATP = (7,8-dihydropterin-6-yl)methyl diphosphate + AMP + H(+)</text>
        <dbReference type="Rhea" id="RHEA:11412"/>
        <dbReference type="ChEBI" id="CHEBI:15378"/>
        <dbReference type="ChEBI" id="CHEBI:30616"/>
        <dbReference type="ChEBI" id="CHEBI:44841"/>
        <dbReference type="ChEBI" id="CHEBI:72950"/>
        <dbReference type="ChEBI" id="CHEBI:456215"/>
        <dbReference type="EC" id="2.7.6.3"/>
    </reaction>
</comment>
<protein>
    <recommendedName>
        <fullName evidence="3">2-amino-4-hydroxy-6-hydroxymethyldihydropteridine diphosphokinase</fullName>
        <ecNumber evidence="3">2.7.6.3</ecNumber>
    </recommendedName>
</protein>
<evidence type="ECO:0000256" key="3">
    <source>
        <dbReference type="ARBA" id="ARBA00013253"/>
    </source>
</evidence>
<dbReference type="InterPro" id="IPR035907">
    <property type="entry name" value="Hppk_sf"/>
</dbReference>
<dbReference type="GO" id="GO:0046654">
    <property type="term" value="P:tetrahydrofolate biosynthetic process"/>
    <property type="evidence" value="ECO:0007669"/>
    <property type="project" value="UniProtKB-UniPathway"/>
</dbReference>